<organism evidence="2 3">
    <name type="scientific">Shewanella algicola</name>
    <dbReference type="NCBI Taxonomy" id="640633"/>
    <lineage>
        <taxon>Bacteria</taxon>
        <taxon>Pseudomonadati</taxon>
        <taxon>Pseudomonadota</taxon>
        <taxon>Gammaproteobacteria</taxon>
        <taxon>Alteromonadales</taxon>
        <taxon>Shewanellaceae</taxon>
        <taxon>Shewanella</taxon>
    </lineage>
</organism>
<dbReference type="Proteomes" id="UP001139408">
    <property type="component" value="Unassembled WGS sequence"/>
</dbReference>
<name>A0A9X1Z4H6_9GAMM</name>
<comment type="caution">
    <text evidence="2">The sequence shown here is derived from an EMBL/GenBank/DDBJ whole genome shotgun (WGS) entry which is preliminary data.</text>
</comment>
<keyword evidence="1" id="KW-0812">Transmembrane</keyword>
<proteinExistence type="predicted"/>
<evidence type="ECO:0000313" key="2">
    <source>
        <dbReference type="EMBL" id="MCL1104749.1"/>
    </source>
</evidence>
<gene>
    <name evidence="2" type="ORF">L2749_05675</name>
</gene>
<dbReference type="RefSeq" id="WP_188924352.1">
    <property type="nucleotide sequence ID" value="NZ_BMQI01000009.1"/>
</dbReference>
<feature type="transmembrane region" description="Helical" evidence="1">
    <location>
        <begin position="12"/>
        <end position="31"/>
    </location>
</feature>
<keyword evidence="3" id="KW-1185">Reference proteome</keyword>
<keyword evidence="1" id="KW-0472">Membrane</keyword>
<keyword evidence="1" id="KW-1133">Transmembrane helix</keyword>
<evidence type="ECO:0000313" key="3">
    <source>
        <dbReference type="Proteomes" id="UP001139408"/>
    </source>
</evidence>
<evidence type="ECO:0000256" key="1">
    <source>
        <dbReference type="SAM" id="Phobius"/>
    </source>
</evidence>
<dbReference type="EMBL" id="JAKILJ010000009">
    <property type="protein sequence ID" value="MCL1104749.1"/>
    <property type="molecule type" value="Genomic_DNA"/>
</dbReference>
<accession>A0A9X1Z4H6</accession>
<sequence length="134" mass="14793">MDKANSSTKRKMPWIAIGIIALIVLLFSLLVTQMPKGFTSDLEQIGTGKPAIVFVYDPNLVSSITQTEQMNEARDHLGDNVFFLLARTATPEGEAFIAKHNAGSTEVFLFNSTGELIKRKPAVLDANELMRLVR</sequence>
<protein>
    <submittedName>
        <fullName evidence="2">Uncharacterized protein</fullName>
    </submittedName>
</protein>
<reference evidence="2" key="1">
    <citation type="submission" date="2022-01" db="EMBL/GenBank/DDBJ databases">
        <title>Whole genome-based taxonomy of the Shewanellaceae.</title>
        <authorList>
            <person name="Martin-Rodriguez A.J."/>
        </authorList>
    </citation>
    <scope>NUCLEOTIDE SEQUENCE</scope>
    <source>
        <strain evidence="2">DSM 23803</strain>
    </source>
</reference>
<dbReference type="AlphaFoldDB" id="A0A9X1Z4H6"/>